<comment type="caution">
    <text evidence="1">The sequence shown here is derived from an EMBL/GenBank/DDBJ whole genome shotgun (WGS) entry which is preliminary data.</text>
</comment>
<evidence type="ECO:0000313" key="1">
    <source>
        <dbReference type="EMBL" id="KAI0027741.1"/>
    </source>
</evidence>
<reference evidence="1" key="1">
    <citation type="submission" date="2021-02" db="EMBL/GenBank/DDBJ databases">
        <authorList>
            <consortium name="DOE Joint Genome Institute"/>
            <person name="Ahrendt S."/>
            <person name="Looney B.P."/>
            <person name="Miyauchi S."/>
            <person name="Morin E."/>
            <person name="Drula E."/>
            <person name="Courty P.E."/>
            <person name="Chicoki N."/>
            <person name="Fauchery L."/>
            <person name="Kohler A."/>
            <person name="Kuo A."/>
            <person name="Labutti K."/>
            <person name="Pangilinan J."/>
            <person name="Lipzen A."/>
            <person name="Riley R."/>
            <person name="Andreopoulos W."/>
            <person name="He G."/>
            <person name="Johnson J."/>
            <person name="Barry K.W."/>
            <person name="Grigoriev I.V."/>
            <person name="Nagy L."/>
            <person name="Hibbett D."/>
            <person name="Henrissat B."/>
            <person name="Matheny P.B."/>
            <person name="Labbe J."/>
            <person name="Martin F."/>
        </authorList>
    </citation>
    <scope>NUCLEOTIDE SEQUENCE</scope>
    <source>
        <strain evidence="1">EC-137</strain>
    </source>
</reference>
<dbReference type="EMBL" id="MU273846">
    <property type="protein sequence ID" value="KAI0027741.1"/>
    <property type="molecule type" value="Genomic_DNA"/>
</dbReference>
<keyword evidence="2" id="KW-1185">Reference proteome</keyword>
<proteinExistence type="predicted"/>
<evidence type="ECO:0000313" key="2">
    <source>
        <dbReference type="Proteomes" id="UP000814128"/>
    </source>
</evidence>
<reference evidence="1" key="2">
    <citation type="journal article" date="2022" name="New Phytol.">
        <title>Evolutionary transition to the ectomycorrhizal habit in the genomes of a hyperdiverse lineage of mushroom-forming fungi.</title>
        <authorList>
            <person name="Looney B."/>
            <person name="Miyauchi S."/>
            <person name="Morin E."/>
            <person name="Drula E."/>
            <person name="Courty P.E."/>
            <person name="Kohler A."/>
            <person name="Kuo A."/>
            <person name="LaButti K."/>
            <person name="Pangilinan J."/>
            <person name="Lipzen A."/>
            <person name="Riley R."/>
            <person name="Andreopoulos W."/>
            <person name="He G."/>
            <person name="Johnson J."/>
            <person name="Nolan M."/>
            <person name="Tritt A."/>
            <person name="Barry K.W."/>
            <person name="Grigoriev I.V."/>
            <person name="Nagy L.G."/>
            <person name="Hibbett D."/>
            <person name="Henrissat B."/>
            <person name="Matheny P.B."/>
            <person name="Labbe J."/>
            <person name="Martin F.M."/>
        </authorList>
    </citation>
    <scope>NUCLEOTIDE SEQUENCE</scope>
    <source>
        <strain evidence="1">EC-137</strain>
    </source>
</reference>
<organism evidence="1 2">
    <name type="scientific">Vararia minispora EC-137</name>
    <dbReference type="NCBI Taxonomy" id="1314806"/>
    <lineage>
        <taxon>Eukaryota</taxon>
        <taxon>Fungi</taxon>
        <taxon>Dikarya</taxon>
        <taxon>Basidiomycota</taxon>
        <taxon>Agaricomycotina</taxon>
        <taxon>Agaricomycetes</taxon>
        <taxon>Russulales</taxon>
        <taxon>Lachnocladiaceae</taxon>
        <taxon>Vararia</taxon>
    </lineage>
</organism>
<sequence length="419" mass="46904">MSQHPYARAYSSVPDPLQDGFTVQRTASVRSATSWADKPRPDKHPLRPTASLIEIRPQAAPVLSMMSVLGPQHRRHFVKQENSVTLVLSGHSGINESLAYTSGSIIRGLVTLSRPENIVSIVVNLEGTLKVRELQGGTISTSAFLCETLYTWNNSVYHDGAPPEFNFETTVPVFVPPASERRVLPPSYENRASAIPGFRVSVQYEFVVSVTRHTNPMDFWKKRTRYAYLQLFLPQSQIIPLGERITFQLTLRAPDPYLAPVLRAVAAAQPLVSFLPIPSSPDTTRTLFELASRTQRPLNVRLERRVKVDARDTGGFVFGRSRGRKFDMTEILPEAHLHQEKYEKGKLNWGGFIDVPDGVSCASFVADRLSVQDFLVVSVDVPGMRTHEFPFRQRIPMRLTSHSAKTIMGEAVVGEVEIR</sequence>
<accession>A0ACB8Q945</accession>
<name>A0ACB8Q945_9AGAM</name>
<protein>
    <submittedName>
        <fullName evidence="1">Uncharacterized protein</fullName>
    </submittedName>
</protein>
<gene>
    <name evidence="1" type="ORF">K488DRAFT_60562</name>
</gene>
<dbReference type="Proteomes" id="UP000814128">
    <property type="component" value="Unassembled WGS sequence"/>
</dbReference>